<protein>
    <submittedName>
        <fullName evidence="1">Uncharacterized protein</fullName>
    </submittedName>
</protein>
<dbReference type="Proteomes" id="UP000604730">
    <property type="component" value="Unassembled WGS sequence"/>
</dbReference>
<accession>A0ABS1J301</accession>
<reference evidence="1 2" key="1">
    <citation type="submission" date="2021-01" db="EMBL/GenBank/DDBJ databases">
        <title>Isolation and description of Catonella massiliensis sp. nov., a novel Catonella species, isolated from a stable periodontitis subject.</title>
        <authorList>
            <person name="Antezack A."/>
            <person name="Boxberger M."/>
            <person name="La Scola B."/>
            <person name="Monnet-Corti V."/>
        </authorList>
    </citation>
    <scope>NUCLEOTIDE SEQUENCE [LARGE SCALE GENOMIC DNA]</scope>
    <source>
        <strain evidence="1 2">Marseille-Q4567</strain>
    </source>
</reference>
<comment type="caution">
    <text evidence="1">The sequence shown here is derived from an EMBL/GenBank/DDBJ whole genome shotgun (WGS) entry which is preliminary data.</text>
</comment>
<keyword evidence="2" id="KW-1185">Reference proteome</keyword>
<organism evidence="1 2">
    <name type="scientific">Catonella massiliensis</name>
    <dbReference type="NCBI Taxonomy" id="2799636"/>
    <lineage>
        <taxon>Bacteria</taxon>
        <taxon>Bacillati</taxon>
        <taxon>Bacillota</taxon>
        <taxon>Clostridia</taxon>
        <taxon>Lachnospirales</taxon>
        <taxon>Lachnospiraceae</taxon>
        <taxon>Catonella</taxon>
    </lineage>
</organism>
<sequence length="62" mass="7353">MEGDLMDKIKTVEDFKKFLNNNRDKLLDLAVNIKDLPPDDEWIQDDEWDKVYKNEVITNGKV</sequence>
<dbReference type="EMBL" id="JAEPRJ010000001">
    <property type="protein sequence ID" value="MBK5898507.1"/>
    <property type="molecule type" value="Genomic_DNA"/>
</dbReference>
<evidence type="ECO:0000313" key="1">
    <source>
        <dbReference type="EMBL" id="MBK5898507.1"/>
    </source>
</evidence>
<proteinExistence type="predicted"/>
<evidence type="ECO:0000313" key="2">
    <source>
        <dbReference type="Proteomes" id="UP000604730"/>
    </source>
</evidence>
<name>A0ABS1J301_9FIRM</name>
<gene>
    <name evidence="1" type="ORF">JJN12_12050</name>
</gene>